<dbReference type="InterPro" id="IPR007814">
    <property type="entry name" value="PaaA_PaaC"/>
</dbReference>
<keyword evidence="2" id="KW-1185">Reference proteome</keyword>
<keyword evidence="1" id="KW-0560">Oxidoreductase</keyword>
<accession>A0ABV0G812</accession>
<reference evidence="1 2" key="1">
    <citation type="submission" date="2024-05" db="EMBL/GenBank/DDBJ databases">
        <title>Roseateles sp. 2.12 16S ribosomal RNA gene Genome sequencing and assembly.</title>
        <authorList>
            <person name="Woo H."/>
        </authorList>
    </citation>
    <scope>NUCLEOTIDE SEQUENCE [LARGE SCALE GENOMIC DNA]</scope>
    <source>
        <strain evidence="1 2">2.12</strain>
    </source>
</reference>
<evidence type="ECO:0000313" key="1">
    <source>
        <dbReference type="EMBL" id="MEO3711186.1"/>
    </source>
</evidence>
<dbReference type="RefSeq" id="WP_347604496.1">
    <property type="nucleotide sequence ID" value="NZ_JBDPZC010000001.1"/>
</dbReference>
<dbReference type="InterPro" id="IPR009078">
    <property type="entry name" value="Ferritin-like_SF"/>
</dbReference>
<comment type="caution">
    <text evidence="1">The sequence shown here is derived from an EMBL/GenBank/DDBJ whole genome shotgun (WGS) entry which is preliminary data.</text>
</comment>
<protein>
    <submittedName>
        <fullName evidence="1">1,2-phenylacetyl-CoA epoxidase subunit PaaC</fullName>
        <ecNumber evidence="1">1.14.13.149</ecNumber>
    </submittedName>
</protein>
<dbReference type="InterPro" id="IPR052703">
    <property type="entry name" value="Aromatic_CoA_ox/epox"/>
</dbReference>
<name>A0ABV0G812_9BURK</name>
<dbReference type="InterPro" id="IPR011882">
    <property type="entry name" value="PaaC"/>
</dbReference>
<dbReference type="Proteomes" id="UP001462640">
    <property type="component" value="Unassembled WGS sequence"/>
</dbReference>
<dbReference type="SUPFAM" id="SSF47240">
    <property type="entry name" value="Ferritin-like"/>
    <property type="match status" value="1"/>
</dbReference>
<dbReference type="Pfam" id="PF05138">
    <property type="entry name" value="PaaA_PaaC"/>
    <property type="match status" value="1"/>
</dbReference>
<dbReference type="PANTHER" id="PTHR30458:SF0">
    <property type="entry name" value="1,2-PHENYLACETYL-COA EPOXIDASE, SUBUNIT C"/>
    <property type="match status" value="1"/>
</dbReference>
<dbReference type="Gene3D" id="1.20.1260.10">
    <property type="match status" value="1"/>
</dbReference>
<sequence length="263" mass="29243">MTQQSIKVGDKPEVRYLLRIADSCLVLSQRLSEWCGHGPILEEDLALTNMALDLIGQARGLLTRAGELDGQGFDEDQLAFLRDERQYFNPVLMELPNGPGKPGDFAFTTARNLAAATWLRLLWARLQDSSDAEVAAIAAKAFKEASYHQQHAADWTERLGDGTEESRRRMEEALKTLWPYTNELFASDDIDAHAAATGLGPAWDSLRADWRAAMDEVLAEATLQAPADSRYVPSGRVGIHSEHMGHMLSEMQYLQRAFPGGVW</sequence>
<dbReference type="PIRSF" id="PIRSF037834">
    <property type="entry name" value="PA_CoA_Oase3"/>
    <property type="match status" value="1"/>
</dbReference>
<dbReference type="GO" id="GO:0097266">
    <property type="term" value="F:phenylacetyl-CoA 1,2-epoxidase activity"/>
    <property type="evidence" value="ECO:0007669"/>
    <property type="project" value="UniProtKB-EC"/>
</dbReference>
<dbReference type="EC" id="1.14.13.149" evidence="1"/>
<dbReference type="EMBL" id="JBDPZC010000001">
    <property type="protein sequence ID" value="MEO3711186.1"/>
    <property type="molecule type" value="Genomic_DNA"/>
</dbReference>
<proteinExistence type="predicted"/>
<organism evidence="1 2">
    <name type="scientific">Roseateles flavus</name>
    <dbReference type="NCBI Taxonomy" id="3149041"/>
    <lineage>
        <taxon>Bacteria</taxon>
        <taxon>Pseudomonadati</taxon>
        <taxon>Pseudomonadota</taxon>
        <taxon>Betaproteobacteria</taxon>
        <taxon>Burkholderiales</taxon>
        <taxon>Sphaerotilaceae</taxon>
        <taxon>Roseateles</taxon>
    </lineage>
</organism>
<gene>
    <name evidence="1" type="primary">paaC</name>
    <name evidence="1" type="ORF">ABDJ40_00230</name>
</gene>
<dbReference type="InterPro" id="IPR012347">
    <property type="entry name" value="Ferritin-like"/>
</dbReference>
<evidence type="ECO:0000313" key="2">
    <source>
        <dbReference type="Proteomes" id="UP001462640"/>
    </source>
</evidence>
<dbReference type="NCBIfam" id="TIGR02158">
    <property type="entry name" value="PA_CoA_Oxy3"/>
    <property type="match status" value="1"/>
</dbReference>
<dbReference type="PANTHER" id="PTHR30458">
    <property type="entry name" value="PHENYLACETIC ACID DEGRADATION PROTEIN PAA"/>
    <property type="match status" value="1"/>
</dbReference>